<accession>A0A9W8JDG5</accession>
<feature type="compositionally biased region" description="Low complexity" evidence="2">
    <location>
        <begin position="369"/>
        <end position="384"/>
    </location>
</feature>
<dbReference type="EMBL" id="JANBPK010000919">
    <property type="protein sequence ID" value="KAJ2928870.1"/>
    <property type="molecule type" value="Genomic_DNA"/>
</dbReference>
<evidence type="ECO:0000256" key="1">
    <source>
        <dbReference type="SAM" id="Coils"/>
    </source>
</evidence>
<feature type="compositionally biased region" description="Low complexity" evidence="2">
    <location>
        <begin position="307"/>
        <end position="316"/>
    </location>
</feature>
<feature type="non-terminal residue" evidence="3">
    <location>
        <position position="1"/>
    </location>
</feature>
<evidence type="ECO:0000313" key="4">
    <source>
        <dbReference type="Proteomes" id="UP001140091"/>
    </source>
</evidence>
<keyword evidence="4" id="KW-1185">Reference proteome</keyword>
<feature type="compositionally biased region" description="Acidic residues" evidence="2">
    <location>
        <begin position="273"/>
        <end position="283"/>
    </location>
</feature>
<comment type="caution">
    <text evidence="3">The sequence shown here is derived from an EMBL/GenBank/DDBJ whole genome shotgun (WGS) entry which is preliminary data.</text>
</comment>
<protein>
    <submittedName>
        <fullName evidence="3">Uncharacterized protein</fullName>
    </submittedName>
</protein>
<proteinExistence type="predicted"/>
<feature type="compositionally biased region" description="Pro residues" evidence="2">
    <location>
        <begin position="348"/>
        <end position="368"/>
    </location>
</feature>
<evidence type="ECO:0000256" key="2">
    <source>
        <dbReference type="SAM" id="MobiDB-lite"/>
    </source>
</evidence>
<gene>
    <name evidence="3" type="ORF">H1R20_g8279</name>
</gene>
<keyword evidence="1" id="KW-0175">Coiled coil</keyword>
<feature type="region of interest" description="Disordered" evidence="2">
    <location>
        <begin position="1"/>
        <end position="95"/>
    </location>
</feature>
<dbReference type="Proteomes" id="UP001140091">
    <property type="component" value="Unassembled WGS sequence"/>
</dbReference>
<organism evidence="3 4">
    <name type="scientific">Candolleomyces eurysporus</name>
    <dbReference type="NCBI Taxonomy" id="2828524"/>
    <lineage>
        <taxon>Eukaryota</taxon>
        <taxon>Fungi</taxon>
        <taxon>Dikarya</taxon>
        <taxon>Basidiomycota</taxon>
        <taxon>Agaricomycotina</taxon>
        <taxon>Agaricomycetes</taxon>
        <taxon>Agaricomycetidae</taxon>
        <taxon>Agaricales</taxon>
        <taxon>Agaricineae</taxon>
        <taxon>Psathyrellaceae</taxon>
        <taxon>Candolleomyces</taxon>
    </lineage>
</organism>
<dbReference type="AlphaFoldDB" id="A0A9W8JDG5"/>
<reference evidence="3" key="1">
    <citation type="submission" date="2022-06" db="EMBL/GenBank/DDBJ databases">
        <title>Genome Sequence of Candolleomyces eurysporus.</title>
        <authorList>
            <person name="Buettner E."/>
        </authorList>
    </citation>
    <scope>NUCLEOTIDE SEQUENCE</scope>
    <source>
        <strain evidence="3">VTCC 930004</strain>
    </source>
</reference>
<name>A0A9W8JDG5_9AGAR</name>
<feature type="region of interest" description="Disordered" evidence="2">
    <location>
        <begin position="225"/>
        <end position="500"/>
    </location>
</feature>
<dbReference type="OrthoDB" id="3258416at2759"/>
<feature type="coiled-coil region" evidence="1">
    <location>
        <begin position="125"/>
        <end position="169"/>
    </location>
</feature>
<evidence type="ECO:0000313" key="3">
    <source>
        <dbReference type="EMBL" id="KAJ2928870.1"/>
    </source>
</evidence>
<sequence length="524" mass="56260">MVEDQPTETQPSLPPRTRKAKDLQTRLGVGRPKLAGGSGARAVTKSTSTSIQRGKRGKSSRMLSRVEPTIEEEAEPSGPSLHQSEQVPEASGSTELVVQAQPSVLIPTDISEQIAIAIRPLQVRIEGLEEELRQRNQDFERIQAQLNNVEQLQKRYELLEAEVRGLRLEAGSVATLVEEVKQLKESMSVGGSPMLPSTPKPKSPRIPLAGGISMGLPSAFKAMGFPPLTATSSPTENSKGEGPSSLPNPGKSLTMLGKRPRDSSASVMSGVAEEGEQDQLSEDELARTVLRPNKKRAKLSEAEDKGPVPGSSKPSSMDTAAQLLAPRMPSFTIFQGPASTHSDDYLDDPPPTNPLPEVYRPPSPPGAPLLPAALTGRATSSSTNEENKNNPFDFSFYPNTNDSYMPFPEPPQSPSPAGNTVGYLSQLQDDRTDAFKEFGFPSPKRPRLSSSGDHSRRHSLGKQRDVSSNDVAASLGLAMVRTGSPSIPEGPPSKMTMYGTELDGETRFGDFGVEGVASGFWSTR</sequence>
<feature type="compositionally biased region" description="Polar residues" evidence="2">
    <location>
        <begin position="80"/>
        <end position="95"/>
    </location>
</feature>